<feature type="transmembrane region" description="Helical" evidence="2">
    <location>
        <begin position="12"/>
        <end position="30"/>
    </location>
</feature>
<feature type="compositionally biased region" description="Basic and acidic residues" evidence="1">
    <location>
        <begin position="647"/>
        <end position="657"/>
    </location>
</feature>
<comment type="caution">
    <text evidence="3">The sequence shown here is derived from an EMBL/GenBank/DDBJ whole genome shotgun (WGS) entry which is preliminary data.</text>
</comment>
<accession>A0A5N0E8V7</accession>
<feature type="compositionally biased region" description="Basic and acidic residues" evidence="1">
    <location>
        <begin position="199"/>
        <end position="221"/>
    </location>
</feature>
<evidence type="ECO:0000256" key="1">
    <source>
        <dbReference type="SAM" id="MobiDB-lite"/>
    </source>
</evidence>
<keyword evidence="4" id="KW-1185">Reference proteome</keyword>
<reference evidence="3 4" key="1">
    <citation type="submission" date="2019-09" db="EMBL/GenBank/DDBJ databases">
        <authorList>
            <person name="Wang X."/>
        </authorList>
    </citation>
    <scope>NUCLEOTIDE SEQUENCE [LARGE SCALE GENOMIC DNA]</scope>
    <source>
        <strain evidence="3 4">CICC 11023</strain>
    </source>
</reference>
<proteinExistence type="predicted"/>
<feature type="region of interest" description="Disordered" evidence="1">
    <location>
        <begin position="199"/>
        <end position="550"/>
    </location>
</feature>
<feature type="compositionally biased region" description="Basic and acidic residues" evidence="1">
    <location>
        <begin position="343"/>
        <end position="361"/>
    </location>
</feature>
<feature type="region of interest" description="Disordered" evidence="1">
    <location>
        <begin position="562"/>
        <end position="694"/>
    </location>
</feature>
<feature type="compositionally biased region" description="Basic and acidic residues" evidence="1">
    <location>
        <begin position="385"/>
        <end position="396"/>
    </location>
</feature>
<protein>
    <submittedName>
        <fullName evidence="3">Uncharacterized protein</fullName>
    </submittedName>
</protein>
<sequence length="694" mass="77507">MPAPAGTYTAFRLARIAALVGGSLLFLYACENSKSAVLADKWVEVAIAGGLLAAGLGVAWFEVKLIDYPDDDDEPEVRARRAPEVPAVARRDRGAQALDLVRKSRWISGLIRGDDEPAADRVGSREFLVESEGWSMRAKIARSGDLIFHGHDLGGTYPPYEWMWVFHPDTFPTILEALGDDEGDILELLEEVVPQLDRHGRHDPGAWLRSHDIPATYREKGVSATQQTRELPVMQPGLPRPTPRREQPLSARSHRKELPSKRSQRERRNAEPLDEESSPIPAVPTRSRRDPVTSGRSRHADSAAAQSPYDEPEPARSRRDPISRPRSRYDDAEPAQSPYDEPESARSRRDSVSRGRSRYDAESAYSPNEGPAPARRDSVAPAGFRRADAEPTRTDYEDSGPARSGRRPIEPVRTPYVDLESARVHWPSAEPARSAPDSAAATRHSYEEPAPGWAPHEAPDPVRAQQEYGAARSEYEDFGATRSAYAEPAQPQWEDDPAPQYADPAPHWPVRGDSARPPLERRRRSQPAEPAGEWPGHAEPAQVPYEDPAEVWARRQRLDAIQAQLEQRSPEPPAYRREAAQPHYDSRLGDPELPLQRRGSSAVPHDYAEAGRYEQLSPPGQRPAPTAEPSWPERSMPRQRQAPPPPRPRDEYPRPWDDEPDEYNPPARRRPRSSPPPNPGGRHASSHSATPPWP</sequence>
<gene>
    <name evidence="3" type="ORF">F3087_30585</name>
</gene>
<keyword evidence="2" id="KW-0472">Membrane</keyword>
<feature type="compositionally biased region" description="Basic and acidic residues" evidence="1">
    <location>
        <begin position="313"/>
        <end position="331"/>
    </location>
</feature>
<feature type="transmembrane region" description="Helical" evidence="2">
    <location>
        <begin position="42"/>
        <end position="61"/>
    </location>
</feature>
<dbReference type="AlphaFoldDB" id="A0A5N0E8V7"/>
<keyword evidence="2" id="KW-1133">Transmembrane helix</keyword>
<evidence type="ECO:0000256" key="2">
    <source>
        <dbReference type="SAM" id="Phobius"/>
    </source>
</evidence>
<evidence type="ECO:0000313" key="3">
    <source>
        <dbReference type="EMBL" id="KAA8885180.1"/>
    </source>
</evidence>
<dbReference type="RefSeq" id="WP_150405544.1">
    <property type="nucleotide sequence ID" value="NZ_VXLC01000016.1"/>
</dbReference>
<dbReference type="Proteomes" id="UP000323876">
    <property type="component" value="Unassembled WGS sequence"/>
</dbReference>
<dbReference type="OrthoDB" id="4558006at2"/>
<keyword evidence="2" id="KW-0812">Transmembrane</keyword>
<evidence type="ECO:0000313" key="4">
    <source>
        <dbReference type="Proteomes" id="UP000323876"/>
    </source>
</evidence>
<name>A0A5N0E8V7_9NOCA</name>
<dbReference type="EMBL" id="VXLC01000016">
    <property type="protein sequence ID" value="KAA8885180.1"/>
    <property type="molecule type" value="Genomic_DNA"/>
</dbReference>
<feature type="compositionally biased region" description="Basic and acidic residues" evidence="1">
    <location>
        <begin position="574"/>
        <end position="590"/>
    </location>
</feature>
<organism evidence="3 4">
    <name type="scientific">Nocardia colli</name>
    <dbReference type="NCBI Taxonomy" id="2545717"/>
    <lineage>
        <taxon>Bacteria</taxon>
        <taxon>Bacillati</taxon>
        <taxon>Actinomycetota</taxon>
        <taxon>Actinomycetes</taxon>
        <taxon>Mycobacteriales</taxon>
        <taxon>Nocardiaceae</taxon>
        <taxon>Nocardia</taxon>
    </lineage>
</organism>